<dbReference type="RefSeq" id="WP_133337569.1">
    <property type="nucleotide sequence ID" value="NZ_JAVGVR010000001.1"/>
</dbReference>
<evidence type="ECO:0000313" key="7">
    <source>
        <dbReference type="EMBL" id="MDQ6596055.1"/>
    </source>
</evidence>
<organism evidence="8 9">
    <name type="scientific">Bacillus salipaludis</name>
    <dbReference type="NCBI Taxonomy" id="2547811"/>
    <lineage>
        <taxon>Bacteria</taxon>
        <taxon>Bacillati</taxon>
        <taxon>Bacillota</taxon>
        <taxon>Bacilli</taxon>
        <taxon>Bacillales</taxon>
        <taxon>Bacillaceae</taxon>
        <taxon>Bacillus</taxon>
    </lineage>
</organism>
<dbReference type="PANTHER" id="PTHR30086">
    <property type="entry name" value="ARGININE EXPORTER PROTEIN ARGO"/>
    <property type="match status" value="1"/>
</dbReference>
<sequence>MISLIITACVLGFVYSAAPGAVNTEALRRGLKRGFMPAFSVEIGALLGDLLWAVVGLTGVALVFHFLAVQIILGIAGAAFLLRMAWMSFLDARKPIDLNQSGTKEQRDFLTGIVFSIANPFGIAFWGGIGGGFAARITGMPLMDKLVILFVGFAAGAFAWCVGISLLVAWSRKFIGEKLLRGIFTLSSLAMAYFALEMLWSLIHSTIYPMFSTRTQLKITK</sequence>
<protein>
    <submittedName>
        <fullName evidence="8">Chemotaxis protein</fullName>
    </submittedName>
    <submittedName>
        <fullName evidence="7">LysE family transporter</fullName>
    </submittedName>
</protein>
<dbReference type="GO" id="GO:0015171">
    <property type="term" value="F:amino acid transmembrane transporter activity"/>
    <property type="evidence" value="ECO:0007669"/>
    <property type="project" value="TreeGrafter"/>
</dbReference>
<dbReference type="AlphaFoldDB" id="A0A4R5VNV9"/>
<evidence type="ECO:0000313" key="9">
    <source>
        <dbReference type="Proteomes" id="UP000295132"/>
    </source>
</evidence>
<dbReference type="InterPro" id="IPR001123">
    <property type="entry name" value="LeuE-type"/>
</dbReference>
<dbReference type="EMBL" id="JAVGVR010000001">
    <property type="protein sequence ID" value="MDQ6596055.1"/>
    <property type="molecule type" value="Genomic_DNA"/>
</dbReference>
<dbReference type="PANTHER" id="PTHR30086:SF20">
    <property type="entry name" value="ARGININE EXPORTER PROTEIN ARGO-RELATED"/>
    <property type="match status" value="1"/>
</dbReference>
<feature type="transmembrane region" description="Helical" evidence="6">
    <location>
        <begin position="190"/>
        <end position="211"/>
    </location>
</feature>
<keyword evidence="2" id="KW-1003">Cell membrane</keyword>
<comment type="caution">
    <text evidence="8">The sequence shown here is derived from an EMBL/GenBank/DDBJ whole genome shotgun (WGS) entry which is preliminary data.</text>
</comment>
<dbReference type="Proteomes" id="UP000295132">
    <property type="component" value="Unassembled WGS sequence"/>
</dbReference>
<keyword evidence="5 6" id="KW-0472">Membrane</keyword>
<feature type="transmembrane region" description="Helical" evidence="6">
    <location>
        <begin position="71"/>
        <end position="89"/>
    </location>
</feature>
<evidence type="ECO:0000256" key="6">
    <source>
        <dbReference type="SAM" id="Phobius"/>
    </source>
</evidence>
<evidence type="ECO:0000256" key="2">
    <source>
        <dbReference type="ARBA" id="ARBA00022475"/>
    </source>
</evidence>
<name>A0A4R5VNV9_9BACI</name>
<reference evidence="7" key="2">
    <citation type="submission" date="2023-08" db="EMBL/GenBank/DDBJ databases">
        <title>Nitrogen cycling bacteria in agricultural field soils.</title>
        <authorList>
            <person name="Jang J."/>
        </authorList>
    </citation>
    <scope>NUCLEOTIDE SEQUENCE</scope>
    <source>
        <strain evidence="7">PS3-36</strain>
    </source>
</reference>
<dbReference type="Pfam" id="PF01810">
    <property type="entry name" value="LysE"/>
    <property type="match status" value="1"/>
</dbReference>
<gene>
    <name evidence="8" type="ORF">E2K98_20950</name>
    <name evidence="7" type="ORF">RCG21_06550</name>
</gene>
<dbReference type="GO" id="GO:0005886">
    <property type="term" value="C:plasma membrane"/>
    <property type="evidence" value="ECO:0007669"/>
    <property type="project" value="UniProtKB-SubCell"/>
</dbReference>
<evidence type="ECO:0000313" key="10">
    <source>
        <dbReference type="Proteomes" id="UP001178888"/>
    </source>
</evidence>
<evidence type="ECO:0000256" key="1">
    <source>
        <dbReference type="ARBA" id="ARBA00004651"/>
    </source>
</evidence>
<comment type="subcellular location">
    <subcellularLocation>
        <location evidence="1">Cell membrane</location>
        <topology evidence="1">Multi-pass membrane protein</topology>
    </subcellularLocation>
</comment>
<feature type="transmembrane region" description="Helical" evidence="6">
    <location>
        <begin position="44"/>
        <end position="64"/>
    </location>
</feature>
<keyword evidence="3 6" id="KW-0812">Transmembrane</keyword>
<evidence type="ECO:0000313" key="8">
    <source>
        <dbReference type="EMBL" id="TDK59165.1"/>
    </source>
</evidence>
<evidence type="ECO:0000256" key="3">
    <source>
        <dbReference type="ARBA" id="ARBA00022692"/>
    </source>
</evidence>
<evidence type="ECO:0000256" key="4">
    <source>
        <dbReference type="ARBA" id="ARBA00022989"/>
    </source>
</evidence>
<dbReference type="EMBL" id="SMYO01000010">
    <property type="protein sequence ID" value="TDK59165.1"/>
    <property type="molecule type" value="Genomic_DNA"/>
</dbReference>
<dbReference type="Proteomes" id="UP001178888">
    <property type="component" value="Unassembled WGS sequence"/>
</dbReference>
<feature type="transmembrane region" description="Helical" evidence="6">
    <location>
        <begin position="146"/>
        <end position="170"/>
    </location>
</feature>
<keyword evidence="4 6" id="KW-1133">Transmembrane helix</keyword>
<reference evidence="8 9" key="1">
    <citation type="submission" date="2019-03" db="EMBL/GenBank/DDBJ databases">
        <title>Bacillus niacini sp. nov. a Nicotinate-Metabolizing Mesophile Isolated from Soil.</title>
        <authorList>
            <person name="Zhang G."/>
        </authorList>
    </citation>
    <scope>NUCLEOTIDE SEQUENCE [LARGE SCALE GENOMIC DNA]</scope>
    <source>
        <strain evidence="8 9">WN066</strain>
    </source>
</reference>
<feature type="transmembrane region" description="Helical" evidence="6">
    <location>
        <begin position="109"/>
        <end position="134"/>
    </location>
</feature>
<accession>A0A4R5VNV9</accession>
<evidence type="ECO:0000256" key="5">
    <source>
        <dbReference type="ARBA" id="ARBA00023136"/>
    </source>
</evidence>
<proteinExistence type="predicted"/>
<keyword evidence="10" id="KW-1185">Reference proteome</keyword>